<name>A0A2R6P443_ACTCC</name>
<dbReference type="Gramene" id="PSR85060">
    <property type="protein sequence ID" value="PSR85060"/>
    <property type="gene ID" value="CEY00_Acc33043"/>
</dbReference>
<reference evidence="1 2" key="1">
    <citation type="submission" date="2017-07" db="EMBL/GenBank/DDBJ databases">
        <title>An improved, manually edited Actinidia chinensis var. chinensis (kiwifruit) genome highlights the challenges associated with draft genomes and gene prediction in plants.</title>
        <authorList>
            <person name="Pilkington S."/>
            <person name="Crowhurst R."/>
            <person name="Hilario E."/>
            <person name="Nardozza S."/>
            <person name="Fraser L."/>
            <person name="Peng Y."/>
            <person name="Gunaseelan K."/>
            <person name="Simpson R."/>
            <person name="Tahir J."/>
            <person name="Deroles S."/>
            <person name="Templeton K."/>
            <person name="Luo Z."/>
            <person name="Davy M."/>
            <person name="Cheng C."/>
            <person name="Mcneilage M."/>
            <person name="Scaglione D."/>
            <person name="Liu Y."/>
            <person name="Zhang Q."/>
            <person name="Datson P."/>
            <person name="De Silva N."/>
            <person name="Gardiner S."/>
            <person name="Bassett H."/>
            <person name="Chagne D."/>
            <person name="Mccallum J."/>
            <person name="Dzierzon H."/>
            <person name="Deng C."/>
            <person name="Wang Y.-Y."/>
            <person name="Barron N."/>
            <person name="Manako K."/>
            <person name="Bowen J."/>
            <person name="Foster T."/>
            <person name="Erridge Z."/>
            <person name="Tiffin H."/>
            <person name="Waite C."/>
            <person name="Davies K."/>
            <person name="Grierson E."/>
            <person name="Laing W."/>
            <person name="Kirk R."/>
            <person name="Chen X."/>
            <person name="Wood M."/>
            <person name="Montefiori M."/>
            <person name="Brummell D."/>
            <person name="Schwinn K."/>
            <person name="Catanach A."/>
            <person name="Fullerton C."/>
            <person name="Li D."/>
            <person name="Meiyalaghan S."/>
            <person name="Nieuwenhuizen N."/>
            <person name="Read N."/>
            <person name="Prakash R."/>
            <person name="Hunter D."/>
            <person name="Zhang H."/>
            <person name="Mckenzie M."/>
            <person name="Knabel M."/>
            <person name="Harris A."/>
            <person name="Allan A."/>
            <person name="Chen A."/>
            <person name="Janssen B."/>
            <person name="Plunkett B."/>
            <person name="Dwamena C."/>
            <person name="Voogd C."/>
            <person name="Leif D."/>
            <person name="Lafferty D."/>
            <person name="Souleyre E."/>
            <person name="Varkonyi-Gasic E."/>
            <person name="Gambi F."/>
            <person name="Hanley J."/>
            <person name="Yao J.-L."/>
            <person name="Cheung J."/>
            <person name="David K."/>
            <person name="Warren B."/>
            <person name="Marsh K."/>
            <person name="Snowden K."/>
            <person name="Lin-Wang K."/>
            <person name="Brian L."/>
            <person name="Martinez-Sanchez M."/>
            <person name="Wang M."/>
            <person name="Ileperuma N."/>
            <person name="Macnee N."/>
            <person name="Campin R."/>
            <person name="Mcatee P."/>
            <person name="Drummond R."/>
            <person name="Espley R."/>
            <person name="Ireland H."/>
            <person name="Wu R."/>
            <person name="Atkinson R."/>
            <person name="Karunairetnam S."/>
            <person name="Bulley S."/>
            <person name="Chunkath S."/>
            <person name="Hanley Z."/>
            <person name="Storey R."/>
            <person name="Thrimawithana A."/>
            <person name="Thomson S."/>
            <person name="David C."/>
            <person name="Testolin R."/>
        </authorList>
    </citation>
    <scope>NUCLEOTIDE SEQUENCE [LARGE SCALE GENOMIC DNA]</scope>
    <source>
        <strain evidence="2">cv. Red5</strain>
        <tissue evidence="1">Young leaf</tissue>
    </source>
</reference>
<reference evidence="2" key="2">
    <citation type="journal article" date="2018" name="BMC Genomics">
        <title>A manually annotated Actinidia chinensis var. chinensis (kiwifruit) genome highlights the challenges associated with draft genomes and gene prediction in plants.</title>
        <authorList>
            <person name="Pilkington S.M."/>
            <person name="Crowhurst R."/>
            <person name="Hilario E."/>
            <person name="Nardozza S."/>
            <person name="Fraser L."/>
            <person name="Peng Y."/>
            <person name="Gunaseelan K."/>
            <person name="Simpson R."/>
            <person name="Tahir J."/>
            <person name="Deroles S.C."/>
            <person name="Templeton K."/>
            <person name="Luo Z."/>
            <person name="Davy M."/>
            <person name="Cheng C."/>
            <person name="McNeilage M."/>
            <person name="Scaglione D."/>
            <person name="Liu Y."/>
            <person name="Zhang Q."/>
            <person name="Datson P."/>
            <person name="De Silva N."/>
            <person name="Gardiner S.E."/>
            <person name="Bassett H."/>
            <person name="Chagne D."/>
            <person name="McCallum J."/>
            <person name="Dzierzon H."/>
            <person name="Deng C."/>
            <person name="Wang Y.Y."/>
            <person name="Barron L."/>
            <person name="Manako K."/>
            <person name="Bowen J."/>
            <person name="Foster T.M."/>
            <person name="Erridge Z.A."/>
            <person name="Tiffin H."/>
            <person name="Waite C.N."/>
            <person name="Davies K.M."/>
            <person name="Grierson E.P."/>
            <person name="Laing W.A."/>
            <person name="Kirk R."/>
            <person name="Chen X."/>
            <person name="Wood M."/>
            <person name="Montefiori M."/>
            <person name="Brummell D.A."/>
            <person name="Schwinn K.E."/>
            <person name="Catanach A."/>
            <person name="Fullerton C."/>
            <person name="Li D."/>
            <person name="Meiyalaghan S."/>
            <person name="Nieuwenhuizen N."/>
            <person name="Read N."/>
            <person name="Prakash R."/>
            <person name="Hunter D."/>
            <person name="Zhang H."/>
            <person name="McKenzie M."/>
            <person name="Knabel M."/>
            <person name="Harris A."/>
            <person name="Allan A.C."/>
            <person name="Gleave A."/>
            <person name="Chen A."/>
            <person name="Janssen B.J."/>
            <person name="Plunkett B."/>
            <person name="Ampomah-Dwamena C."/>
            <person name="Voogd C."/>
            <person name="Leif D."/>
            <person name="Lafferty D."/>
            <person name="Souleyre E.J.F."/>
            <person name="Varkonyi-Gasic E."/>
            <person name="Gambi F."/>
            <person name="Hanley J."/>
            <person name="Yao J.L."/>
            <person name="Cheung J."/>
            <person name="David K.M."/>
            <person name="Warren B."/>
            <person name="Marsh K."/>
            <person name="Snowden K.C."/>
            <person name="Lin-Wang K."/>
            <person name="Brian L."/>
            <person name="Martinez-Sanchez M."/>
            <person name="Wang M."/>
            <person name="Ileperuma N."/>
            <person name="Macnee N."/>
            <person name="Campin R."/>
            <person name="McAtee P."/>
            <person name="Drummond R.S.M."/>
            <person name="Espley R.V."/>
            <person name="Ireland H.S."/>
            <person name="Wu R."/>
            <person name="Atkinson R.G."/>
            <person name="Karunairetnam S."/>
            <person name="Bulley S."/>
            <person name="Chunkath S."/>
            <person name="Hanley Z."/>
            <person name="Storey R."/>
            <person name="Thrimawithana A.H."/>
            <person name="Thomson S."/>
            <person name="David C."/>
            <person name="Testolin R."/>
            <person name="Huang H."/>
            <person name="Hellens R.P."/>
            <person name="Schaffer R.J."/>
        </authorList>
    </citation>
    <scope>NUCLEOTIDE SEQUENCE [LARGE SCALE GENOMIC DNA]</scope>
    <source>
        <strain evidence="2">cv. Red5</strain>
    </source>
</reference>
<proteinExistence type="predicted"/>
<protein>
    <submittedName>
        <fullName evidence="1">RNA polymerase-associated protein like</fullName>
    </submittedName>
</protein>
<accession>A0A2R6P443</accession>
<dbReference type="AlphaFoldDB" id="A0A2R6P443"/>
<dbReference type="OrthoDB" id="338814at2759"/>
<evidence type="ECO:0000313" key="2">
    <source>
        <dbReference type="Proteomes" id="UP000241394"/>
    </source>
</evidence>
<keyword evidence="2" id="KW-1185">Reference proteome</keyword>
<dbReference type="InParanoid" id="A0A2R6P443"/>
<dbReference type="STRING" id="1590841.A0A2R6P443"/>
<sequence length="75" mass="8063">MANELEELLDLLSSPSPPVKKAVVDIEMDLTGAKDGLQSLAKYSDVALPSLCHLLDEKKEVSEPATEGLINLSQN</sequence>
<comment type="caution">
    <text evidence="1">The sequence shown here is derived from an EMBL/GenBank/DDBJ whole genome shotgun (WGS) entry which is preliminary data.</text>
</comment>
<evidence type="ECO:0000313" key="1">
    <source>
        <dbReference type="EMBL" id="PSR85060.1"/>
    </source>
</evidence>
<dbReference type="Proteomes" id="UP000241394">
    <property type="component" value="Chromosome LG29"/>
</dbReference>
<organism evidence="1 2">
    <name type="scientific">Actinidia chinensis var. chinensis</name>
    <name type="common">Chinese soft-hair kiwi</name>
    <dbReference type="NCBI Taxonomy" id="1590841"/>
    <lineage>
        <taxon>Eukaryota</taxon>
        <taxon>Viridiplantae</taxon>
        <taxon>Streptophyta</taxon>
        <taxon>Embryophyta</taxon>
        <taxon>Tracheophyta</taxon>
        <taxon>Spermatophyta</taxon>
        <taxon>Magnoliopsida</taxon>
        <taxon>eudicotyledons</taxon>
        <taxon>Gunneridae</taxon>
        <taxon>Pentapetalae</taxon>
        <taxon>asterids</taxon>
        <taxon>Ericales</taxon>
        <taxon>Actinidiaceae</taxon>
        <taxon>Actinidia</taxon>
    </lineage>
</organism>
<gene>
    <name evidence="1" type="ORF">CEY00_Acc33043</name>
</gene>
<dbReference type="EMBL" id="NKQK01000029">
    <property type="protein sequence ID" value="PSR85060.1"/>
    <property type="molecule type" value="Genomic_DNA"/>
</dbReference>